<comment type="catalytic activity">
    <reaction evidence="8">
        <text>L-glutamate + ATP = L-glutamyl 5-phosphate + ADP</text>
        <dbReference type="Rhea" id="RHEA:14877"/>
        <dbReference type="ChEBI" id="CHEBI:29985"/>
        <dbReference type="ChEBI" id="CHEBI:30616"/>
        <dbReference type="ChEBI" id="CHEBI:58274"/>
        <dbReference type="ChEBI" id="CHEBI:456216"/>
        <dbReference type="EC" id="2.7.2.11"/>
    </reaction>
</comment>
<dbReference type="PANTHER" id="PTHR43654:SF1">
    <property type="entry name" value="ISOPENTENYL PHOSPHATE KINASE"/>
    <property type="match status" value="1"/>
</dbReference>
<feature type="binding site" evidence="8">
    <location>
        <position position="160"/>
    </location>
    <ligand>
        <name>substrate</name>
    </ligand>
</feature>
<dbReference type="EC" id="2.7.2.11" evidence="8"/>
<dbReference type="SUPFAM" id="SSF53633">
    <property type="entry name" value="Carbamate kinase-like"/>
    <property type="match status" value="1"/>
</dbReference>
<feature type="binding site" evidence="8">
    <location>
        <position position="61"/>
    </location>
    <ligand>
        <name>substrate</name>
    </ligand>
</feature>
<dbReference type="PIRSF" id="PIRSF000729">
    <property type="entry name" value="GK"/>
    <property type="match status" value="1"/>
</dbReference>
<dbReference type="GO" id="GO:0005524">
    <property type="term" value="F:ATP binding"/>
    <property type="evidence" value="ECO:0007669"/>
    <property type="project" value="UniProtKB-KW"/>
</dbReference>
<feature type="binding site" evidence="8">
    <location>
        <position position="21"/>
    </location>
    <ligand>
        <name>ATP</name>
        <dbReference type="ChEBI" id="CHEBI:30616"/>
    </ligand>
</feature>
<keyword evidence="1 8" id="KW-0963">Cytoplasm</keyword>
<dbReference type="InterPro" id="IPR005715">
    <property type="entry name" value="Glu_5kinase/COase_Synthase"/>
</dbReference>
<dbReference type="SUPFAM" id="SSF88697">
    <property type="entry name" value="PUA domain-like"/>
    <property type="match status" value="1"/>
</dbReference>
<dbReference type="InterPro" id="IPR015947">
    <property type="entry name" value="PUA-like_sf"/>
</dbReference>
<keyword evidence="11" id="KW-1185">Reference proteome</keyword>
<keyword evidence="7 8" id="KW-0067">ATP-binding</keyword>
<dbReference type="SMART" id="SM00359">
    <property type="entry name" value="PUA"/>
    <property type="match status" value="1"/>
</dbReference>
<proteinExistence type="inferred from homology"/>
<keyword evidence="2 8" id="KW-0028">Amino-acid biosynthesis</keyword>
<dbReference type="InterPro" id="IPR036393">
    <property type="entry name" value="AceGlu_kinase-like_sf"/>
</dbReference>
<feature type="binding site" evidence="8">
    <location>
        <begin position="180"/>
        <end position="181"/>
    </location>
    <ligand>
        <name>ATP</name>
        <dbReference type="ChEBI" id="CHEBI:30616"/>
    </ligand>
</feature>
<comment type="function">
    <text evidence="8">Catalyzes the transfer of a phosphate group to glutamate to form L-glutamate 5-phosphate.</text>
</comment>
<evidence type="ECO:0000256" key="1">
    <source>
        <dbReference type="ARBA" id="ARBA00022490"/>
    </source>
</evidence>
<dbReference type="InterPro" id="IPR001057">
    <property type="entry name" value="Glu/AcGlu_kinase"/>
</dbReference>
<evidence type="ECO:0000256" key="3">
    <source>
        <dbReference type="ARBA" id="ARBA00022650"/>
    </source>
</evidence>
<dbReference type="Proteomes" id="UP000543804">
    <property type="component" value="Unassembled WGS sequence"/>
</dbReference>
<feature type="domain" description="PUA" evidence="9">
    <location>
        <begin position="288"/>
        <end position="371"/>
    </location>
</feature>
<evidence type="ECO:0000256" key="7">
    <source>
        <dbReference type="ARBA" id="ARBA00022840"/>
    </source>
</evidence>
<evidence type="ECO:0000313" key="11">
    <source>
        <dbReference type="Proteomes" id="UP000543804"/>
    </source>
</evidence>
<comment type="subcellular location">
    <subcellularLocation>
        <location evidence="8">Cytoplasm</location>
    </subcellularLocation>
</comment>
<dbReference type="GO" id="GO:0005829">
    <property type="term" value="C:cytosol"/>
    <property type="evidence" value="ECO:0007669"/>
    <property type="project" value="TreeGrafter"/>
</dbReference>
<evidence type="ECO:0000313" key="10">
    <source>
        <dbReference type="EMBL" id="NMD98737.1"/>
    </source>
</evidence>
<evidence type="ECO:0000256" key="4">
    <source>
        <dbReference type="ARBA" id="ARBA00022679"/>
    </source>
</evidence>
<dbReference type="CDD" id="cd04242">
    <property type="entry name" value="AAK_G5K_ProB"/>
    <property type="match status" value="1"/>
</dbReference>
<dbReference type="PROSITE" id="PS50890">
    <property type="entry name" value="PUA"/>
    <property type="match status" value="1"/>
</dbReference>
<dbReference type="FunFam" id="3.40.1160.10:FF:000018">
    <property type="entry name" value="Glutamate 5-kinase"/>
    <property type="match status" value="1"/>
</dbReference>
<dbReference type="GO" id="GO:0004349">
    <property type="term" value="F:glutamate 5-kinase activity"/>
    <property type="evidence" value="ECO:0007669"/>
    <property type="project" value="UniProtKB-UniRule"/>
</dbReference>
<dbReference type="InterPro" id="IPR041739">
    <property type="entry name" value="G5K_ProB"/>
</dbReference>
<dbReference type="InterPro" id="IPR011529">
    <property type="entry name" value="Glu_5kinase"/>
</dbReference>
<protein>
    <recommendedName>
        <fullName evidence="8">Glutamate 5-kinase</fullName>
        <ecNumber evidence="8">2.7.2.11</ecNumber>
    </recommendedName>
    <alternativeName>
        <fullName evidence="8">Gamma-glutamyl kinase</fullName>
        <shortName evidence="8">GK</shortName>
    </alternativeName>
</protein>
<feature type="binding site" evidence="8">
    <location>
        <begin position="222"/>
        <end position="228"/>
    </location>
    <ligand>
        <name>ATP</name>
        <dbReference type="ChEBI" id="CHEBI:30616"/>
    </ligand>
</feature>
<dbReference type="InterPro" id="IPR019797">
    <property type="entry name" value="Glutamate_5-kinase_CS"/>
</dbReference>
<feature type="binding site" evidence="8">
    <location>
        <position position="148"/>
    </location>
    <ligand>
        <name>substrate</name>
    </ligand>
</feature>
<name>A0A848BBU1_9FIRM</name>
<dbReference type="Gene3D" id="2.30.130.10">
    <property type="entry name" value="PUA domain"/>
    <property type="match status" value="1"/>
</dbReference>
<evidence type="ECO:0000256" key="6">
    <source>
        <dbReference type="ARBA" id="ARBA00022777"/>
    </source>
</evidence>
<dbReference type="AlphaFoldDB" id="A0A848BBU1"/>
<dbReference type="Pfam" id="PF00696">
    <property type="entry name" value="AA_kinase"/>
    <property type="match status" value="1"/>
</dbReference>
<accession>A0A848BBU1</accession>
<dbReference type="InterPro" id="IPR002478">
    <property type="entry name" value="PUA"/>
</dbReference>
<dbReference type="InterPro" id="IPR001048">
    <property type="entry name" value="Asp/Glu/Uridylate_kinase"/>
</dbReference>
<dbReference type="UniPathway" id="UPA00098">
    <property type="reaction ID" value="UER00359"/>
</dbReference>
<evidence type="ECO:0000256" key="5">
    <source>
        <dbReference type="ARBA" id="ARBA00022741"/>
    </source>
</evidence>
<dbReference type="CDD" id="cd21157">
    <property type="entry name" value="PUA_G5K"/>
    <property type="match status" value="1"/>
</dbReference>
<comment type="pathway">
    <text evidence="8">Amino-acid biosynthesis; L-proline biosynthesis; L-glutamate 5-semialdehyde from L-glutamate: step 1/2.</text>
</comment>
<evidence type="ECO:0000256" key="2">
    <source>
        <dbReference type="ARBA" id="ARBA00022605"/>
    </source>
</evidence>
<comment type="caution">
    <text evidence="10">The sequence shown here is derived from an EMBL/GenBank/DDBJ whole genome shotgun (WGS) entry which is preliminary data.</text>
</comment>
<sequence>MEEQERAARAELAAARRIVVKVGTSTLAYGPGRMNLRRIEHLVRELVDISNAGREVILVSSGAIAAGLGRLGRAEKPSSIPEKQAVAAIGQGMLMHIYEKLFAEYGRTTAQVLLTKENAVRHNQYIHSRQALLALLAMGVIPVVNENDAVAVDEIKIGDNDTLSATVATLVDADALIILSDIEGLYTANPQTHPDAQLIGVVPEITPEVERRAGGAGSSLGTGGMSTKIEAAKIAMNAGATMVIAPGGHAGVLARVLAGEAVGTVFPAKESHLRLRKSWLAFGKRIEGDLCVDRGCEQAMRAHGSSLLAAGITSCEGDFAAGSTVRVLTEAGQEIARGTVNYDACVLRQLIGRQTSEFPTLLAGQDIHEEVIHRDNMVLMV</sequence>
<dbReference type="HAMAP" id="MF_00456">
    <property type="entry name" value="ProB"/>
    <property type="match status" value="1"/>
</dbReference>
<dbReference type="Pfam" id="PF01472">
    <property type="entry name" value="PUA"/>
    <property type="match status" value="1"/>
</dbReference>
<dbReference type="NCBIfam" id="TIGR01027">
    <property type="entry name" value="proB"/>
    <property type="match status" value="1"/>
</dbReference>
<evidence type="ECO:0000259" key="9">
    <source>
        <dbReference type="SMART" id="SM00359"/>
    </source>
</evidence>
<dbReference type="InterPro" id="IPR036974">
    <property type="entry name" value="PUA_sf"/>
</dbReference>
<dbReference type="GO" id="GO:0003723">
    <property type="term" value="F:RNA binding"/>
    <property type="evidence" value="ECO:0007669"/>
    <property type="project" value="InterPro"/>
</dbReference>
<reference evidence="10 11" key="1">
    <citation type="submission" date="2020-04" db="EMBL/GenBank/DDBJ databases">
        <authorList>
            <person name="Hitch T.C.A."/>
            <person name="Wylensek D."/>
            <person name="Clavel T."/>
        </authorList>
    </citation>
    <scope>NUCLEOTIDE SEQUENCE [LARGE SCALE GENOMIC DNA]</scope>
    <source>
        <strain evidence="10 11">PG-130-P53-12</strain>
    </source>
</reference>
<keyword evidence="6 8" id="KW-0418">Kinase</keyword>
<dbReference type="PROSITE" id="PS00902">
    <property type="entry name" value="GLUTAMATE_5_KINASE"/>
    <property type="match status" value="1"/>
</dbReference>
<dbReference type="GO" id="GO:0055129">
    <property type="term" value="P:L-proline biosynthetic process"/>
    <property type="evidence" value="ECO:0007669"/>
    <property type="project" value="UniProtKB-UniRule"/>
</dbReference>
<dbReference type="RefSeq" id="WP_170077313.1">
    <property type="nucleotide sequence ID" value="NZ_JABAFA010000009.1"/>
</dbReference>
<keyword evidence="4 8" id="KW-0808">Transferase</keyword>
<keyword evidence="3 8" id="KW-0641">Proline biosynthesis</keyword>
<evidence type="ECO:0000256" key="8">
    <source>
        <dbReference type="HAMAP-Rule" id="MF_00456"/>
    </source>
</evidence>
<dbReference type="PRINTS" id="PR00474">
    <property type="entry name" value="GLU5KINASE"/>
</dbReference>
<dbReference type="Gene3D" id="3.40.1160.10">
    <property type="entry name" value="Acetylglutamate kinase-like"/>
    <property type="match status" value="1"/>
</dbReference>
<organism evidence="10 11">
    <name type="scientific">Selenomonas bovis</name>
    <dbReference type="NCBI Taxonomy" id="416586"/>
    <lineage>
        <taxon>Bacteria</taxon>
        <taxon>Bacillati</taxon>
        <taxon>Bacillota</taxon>
        <taxon>Negativicutes</taxon>
        <taxon>Selenomonadales</taxon>
        <taxon>Selenomonadaceae</taxon>
        <taxon>Selenomonas</taxon>
    </lineage>
</organism>
<gene>
    <name evidence="8 10" type="primary">proB</name>
    <name evidence="10" type="ORF">HF878_04455</name>
</gene>
<keyword evidence="5 8" id="KW-0547">Nucleotide-binding</keyword>
<dbReference type="EMBL" id="JABAFA010000009">
    <property type="protein sequence ID" value="NMD98737.1"/>
    <property type="molecule type" value="Genomic_DNA"/>
</dbReference>
<comment type="similarity">
    <text evidence="8">Belongs to the glutamate 5-kinase family.</text>
</comment>
<dbReference type="PANTHER" id="PTHR43654">
    <property type="entry name" value="GLUTAMATE 5-KINASE"/>
    <property type="match status" value="1"/>
</dbReference>